<keyword evidence="5" id="KW-1185">Reference proteome</keyword>
<keyword evidence="3" id="KW-0732">Signal</keyword>
<keyword evidence="2" id="KW-0472">Membrane</keyword>
<evidence type="ECO:0000256" key="3">
    <source>
        <dbReference type="SAM" id="SignalP"/>
    </source>
</evidence>
<protein>
    <recommendedName>
        <fullName evidence="6">Chloride channel CLIC-like protein 1</fullName>
    </recommendedName>
</protein>
<dbReference type="EMBL" id="JARQZJ010000052">
    <property type="protein sequence ID" value="KAK9878673.1"/>
    <property type="molecule type" value="Genomic_DNA"/>
</dbReference>
<accession>A0AAW1UDH1</accession>
<evidence type="ECO:0000256" key="2">
    <source>
        <dbReference type="SAM" id="Phobius"/>
    </source>
</evidence>
<feature type="compositionally biased region" description="Low complexity" evidence="1">
    <location>
        <begin position="353"/>
        <end position="362"/>
    </location>
</feature>
<keyword evidence="2" id="KW-1133">Transmembrane helix</keyword>
<reference evidence="4 5" key="1">
    <citation type="submission" date="2023-03" db="EMBL/GenBank/DDBJ databases">
        <title>Genome insight into feeding habits of ladybird beetles.</title>
        <authorList>
            <person name="Li H.-S."/>
            <person name="Huang Y.-H."/>
            <person name="Pang H."/>
        </authorList>
    </citation>
    <scope>NUCLEOTIDE SEQUENCE [LARGE SCALE GENOMIC DNA]</scope>
    <source>
        <strain evidence="4">SYSU_2023b</strain>
        <tissue evidence="4">Whole body</tissue>
    </source>
</reference>
<evidence type="ECO:0000256" key="1">
    <source>
        <dbReference type="SAM" id="MobiDB-lite"/>
    </source>
</evidence>
<comment type="caution">
    <text evidence="4">The sequence shown here is derived from an EMBL/GenBank/DDBJ whole genome shotgun (WGS) entry which is preliminary data.</text>
</comment>
<feature type="signal peptide" evidence="3">
    <location>
        <begin position="1"/>
        <end position="18"/>
    </location>
</feature>
<evidence type="ECO:0000313" key="5">
    <source>
        <dbReference type="Proteomes" id="UP001431783"/>
    </source>
</evidence>
<dbReference type="AlphaFoldDB" id="A0AAW1UDH1"/>
<keyword evidence="2" id="KW-0812">Transmembrane</keyword>
<feature type="chain" id="PRO_5043486453" description="Chloride channel CLIC-like protein 1" evidence="3">
    <location>
        <begin position="19"/>
        <end position="419"/>
    </location>
</feature>
<sequence length="419" mass="49123">MKVSIFTWIFLYFKVTLAREEWIDPHDLNIRSDSRTKIMSTSSENVNFYKERSASYFKKAIGLIVNVARYNTDLERYRGQIKIEMNKEDYEFLKIFISNDELDHSSLRRVDMILENSLQTTNFDDTVMKISEYISFTVFNERTTIFFGLLLLLYILWKIQPHKYTMKSLFKLFFPLVYLSDFVLRYLALIEEVEIDSYLEFKNQSCDSKNLGWIDWFYNKLTGSCQNDEKKLLMSQRAALHIITPMKVFSQQFDIVVPILKYTGQGFGNFMWALIEDVPWYVKPFVALLAFILVIIIILMLGCHILGISPKFNIFHILKIEFLHKEHNIPIERFQHDSISGNNLRLLLESKNNNSDSNTSNSTHQITHGKSVTFKTKRVKPPMHKKIHKLQDMNIKFKVIENDKSIENGTSSSSGMTAD</sequence>
<feature type="transmembrane region" description="Helical" evidence="2">
    <location>
        <begin position="133"/>
        <end position="157"/>
    </location>
</feature>
<evidence type="ECO:0008006" key="6">
    <source>
        <dbReference type="Google" id="ProtNLM"/>
    </source>
</evidence>
<organism evidence="4 5">
    <name type="scientific">Henosepilachna vigintioctopunctata</name>
    <dbReference type="NCBI Taxonomy" id="420089"/>
    <lineage>
        <taxon>Eukaryota</taxon>
        <taxon>Metazoa</taxon>
        <taxon>Ecdysozoa</taxon>
        <taxon>Arthropoda</taxon>
        <taxon>Hexapoda</taxon>
        <taxon>Insecta</taxon>
        <taxon>Pterygota</taxon>
        <taxon>Neoptera</taxon>
        <taxon>Endopterygota</taxon>
        <taxon>Coleoptera</taxon>
        <taxon>Polyphaga</taxon>
        <taxon>Cucujiformia</taxon>
        <taxon>Coccinelloidea</taxon>
        <taxon>Coccinellidae</taxon>
        <taxon>Epilachninae</taxon>
        <taxon>Epilachnini</taxon>
        <taxon>Henosepilachna</taxon>
    </lineage>
</organism>
<gene>
    <name evidence="4" type="ORF">WA026_023122</name>
</gene>
<feature type="transmembrane region" description="Helical" evidence="2">
    <location>
        <begin position="285"/>
        <end position="308"/>
    </location>
</feature>
<feature type="compositionally biased region" description="Polar residues" evidence="1">
    <location>
        <begin position="363"/>
        <end position="374"/>
    </location>
</feature>
<feature type="region of interest" description="Disordered" evidence="1">
    <location>
        <begin position="353"/>
        <end position="379"/>
    </location>
</feature>
<dbReference type="Proteomes" id="UP001431783">
    <property type="component" value="Unassembled WGS sequence"/>
</dbReference>
<evidence type="ECO:0000313" key="4">
    <source>
        <dbReference type="EMBL" id="KAK9878673.1"/>
    </source>
</evidence>
<name>A0AAW1UDH1_9CUCU</name>
<proteinExistence type="predicted"/>